<evidence type="ECO:0000313" key="1">
    <source>
        <dbReference type="EMBL" id="NVO78175.1"/>
    </source>
</evidence>
<protein>
    <submittedName>
        <fullName evidence="1">Uncharacterized protein</fullName>
    </submittedName>
</protein>
<proteinExistence type="predicted"/>
<dbReference type="AlphaFoldDB" id="A0A850QKW1"/>
<keyword evidence="2" id="KW-1185">Reference proteome</keyword>
<dbReference type="RefSeq" id="WP_176803708.1">
    <property type="nucleotide sequence ID" value="NZ_JABXYJ010000005.1"/>
</dbReference>
<comment type="caution">
    <text evidence="1">The sequence shown here is derived from an EMBL/GenBank/DDBJ whole genome shotgun (WGS) entry which is preliminary data.</text>
</comment>
<dbReference type="Proteomes" id="UP000588051">
    <property type="component" value="Unassembled WGS sequence"/>
</dbReference>
<organism evidence="1 2">
    <name type="scientific">Undibacterium oligocarboniphilum</name>
    <dbReference type="NCBI Taxonomy" id="666702"/>
    <lineage>
        <taxon>Bacteria</taxon>
        <taxon>Pseudomonadati</taxon>
        <taxon>Pseudomonadota</taxon>
        <taxon>Betaproteobacteria</taxon>
        <taxon>Burkholderiales</taxon>
        <taxon>Oxalobacteraceae</taxon>
        <taxon>Undibacterium</taxon>
    </lineage>
</organism>
<dbReference type="EMBL" id="JABXYJ010000005">
    <property type="protein sequence ID" value="NVO78175.1"/>
    <property type="molecule type" value="Genomic_DNA"/>
</dbReference>
<sequence length="104" mass="11540">MKSLNRSDKSILTIAIFAATIVVGAAFQHQTETALTIPTVTIAAQRMTEQEKIAYDFAQSDATVQTVLIQGKRLNSEEKIAFDQQDRQIRHAKARVQKKAALLV</sequence>
<accession>A0A850QKW1</accession>
<evidence type="ECO:0000313" key="2">
    <source>
        <dbReference type="Proteomes" id="UP000588051"/>
    </source>
</evidence>
<gene>
    <name evidence="1" type="ORF">HV832_10055</name>
</gene>
<reference evidence="1 2" key="1">
    <citation type="submission" date="2020-06" db="EMBL/GenBank/DDBJ databases">
        <authorList>
            <person name="Qiu C."/>
            <person name="Liu Z."/>
        </authorList>
    </citation>
    <scope>NUCLEOTIDE SEQUENCE [LARGE SCALE GENOMIC DNA]</scope>
    <source>
        <strain evidence="1 2">EM 1</strain>
    </source>
</reference>
<name>A0A850QKW1_9BURK</name>